<keyword evidence="2 4" id="KW-0418">Kinase</keyword>
<dbReference type="InterPro" id="IPR029056">
    <property type="entry name" value="Ribokinase-like"/>
</dbReference>
<gene>
    <name evidence="4" type="ORF">NUH29_09450</name>
</gene>
<dbReference type="PROSITE" id="PS00584">
    <property type="entry name" value="PFKB_KINASES_2"/>
    <property type="match status" value="1"/>
</dbReference>
<feature type="domain" description="Carbohydrate kinase PfkB" evidence="3">
    <location>
        <begin position="5"/>
        <end position="292"/>
    </location>
</feature>
<keyword evidence="5" id="KW-1185">Reference proteome</keyword>
<reference evidence="4 5" key="1">
    <citation type="submission" date="2022-08" db="EMBL/GenBank/DDBJ databases">
        <authorList>
            <person name="Li F."/>
        </authorList>
    </citation>
    <scope>NUCLEOTIDE SEQUENCE [LARGE SCALE GENOMIC DNA]</scope>
    <source>
        <strain evidence="4 5">10F1B-8-1</strain>
    </source>
</reference>
<dbReference type="InterPro" id="IPR002173">
    <property type="entry name" value="Carboh/pur_kinase_PfkB_CS"/>
</dbReference>
<proteinExistence type="predicted"/>
<evidence type="ECO:0000256" key="1">
    <source>
        <dbReference type="ARBA" id="ARBA00022679"/>
    </source>
</evidence>
<dbReference type="Gene3D" id="3.40.1190.20">
    <property type="match status" value="1"/>
</dbReference>
<accession>A0ABT1ZGC2</accession>
<comment type="caution">
    <text evidence="4">The sequence shown here is derived from an EMBL/GenBank/DDBJ whole genome shotgun (WGS) entry which is preliminary data.</text>
</comment>
<keyword evidence="1" id="KW-0808">Transferase</keyword>
<evidence type="ECO:0000313" key="4">
    <source>
        <dbReference type="EMBL" id="MCS0499772.1"/>
    </source>
</evidence>
<sequence>MTGSRIVVVGDVINDIVVVPRVPMRPDTDTPATIRPRPGGSAANTAVWLGSRHAPVDFVGAVGAHDADVHEREFRESEVEPHLQVEDAIPTGSIIIVVDGEERSMFVERGANGALRIESVTDELLDDAAVLHVSGYSILDGFGATRTRDLIAHATARGVPVSVNPASIGYIADFGVEAFNGAIEGATLLFPNRAEARLLTGEDDPIAAARVLGARFPVVALTLGGDGVLVVVDGGEAVQVPAPAVRLVDPTGAGDAFAAGFLESWVQHHDPIAAAETGVFVAACAVTQIGGRPAF</sequence>
<dbReference type="RefSeq" id="WP_258798847.1">
    <property type="nucleotide sequence ID" value="NZ_JANTHX010000007.1"/>
</dbReference>
<dbReference type="SUPFAM" id="SSF53613">
    <property type="entry name" value="Ribokinase-like"/>
    <property type="match status" value="1"/>
</dbReference>
<dbReference type="EMBL" id="JANTHX010000007">
    <property type="protein sequence ID" value="MCS0499772.1"/>
    <property type="molecule type" value="Genomic_DNA"/>
</dbReference>
<dbReference type="GO" id="GO:0016301">
    <property type="term" value="F:kinase activity"/>
    <property type="evidence" value="ECO:0007669"/>
    <property type="project" value="UniProtKB-KW"/>
</dbReference>
<dbReference type="InterPro" id="IPR011611">
    <property type="entry name" value="PfkB_dom"/>
</dbReference>
<organism evidence="4 5">
    <name type="scientific">Protaetiibacter mangrovi</name>
    <dbReference type="NCBI Taxonomy" id="2970926"/>
    <lineage>
        <taxon>Bacteria</taxon>
        <taxon>Bacillati</taxon>
        <taxon>Actinomycetota</taxon>
        <taxon>Actinomycetes</taxon>
        <taxon>Micrococcales</taxon>
        <taxon>Microbacteriaceae</taxon>
        <taxon>Protaetiibacter</taxon>
    </lineage>
</organism>
<name>A0ABT1ZGC2_9MICO</name>
<dbReference type="Proteomes" id="UP001205337">
    <property type="component" value="Unassembled WGS sequence"/>
</dbReference>
<dbReference type="PANTHER" id="PTHR10584">
    <property type="entry name" value="SUGAR KINASE"/>
    <property type="match status" value="1"/>
</dbReference>
<dbReference type="Pfam" id="PF00294">
    <property type="entry name" value="PfkB"/>
    <property type="match status" value="1"/>
</dbReference>
<protein>
    <submittedName>
        <fullName evidence="4">PfkB family carbohydrate kinase</fullName>
    </submittedName>
</protein>
<dbReference type="PANTHER" id="PTHR10584:SF167">
    <property type="entry name" value="PFKB DOMAIN PROTEIN"/>
    <property type="match status" value="1"/>
</dbReference>
<evidence type="ECO:0000313" key="5">
    <source>
        <dbReference type="Proteomes" id="UP001205337"/>
    </source>
</evidence>
<evidence type="ECO:0000256" key="2">
    <source>
        <dbReference type="ARBA" id="ARBA00022777"/>
    </source>
</evidence>
<evidence type="ECO:0000259" key="3">
    <source>
        <dbReference type="Pfam" id="PF00294"/>
    </source>
</evidence>